<dbReference type="Proteomes" id="UP000008206">
    <property type="component" value="Chromosome"/>
</dbReference>
<dbReference type="STRING" id="497965.Cyan7822_2576"/>
<feature type="domain" description="Potassium channel" evidence="2">
    <location>
        <begin position="137"/>
        <end position="210"/>
    </location>
</feature>
<evidence type="ECO:0000259" key="2">
    <source>
        <dbReference type="Pfam" id="PF07885"/>
    </source>
</evidence>
<feature type="transmembrane region" description="Helical" evidence="1">
    <location>
        <begin position="65"/>
        <end position="84"/>
    </location>
</feature>
<feature type="transmembrane region" description="Helical" evidence="1">
    <location>
        <begin position="130"/>
        <end position="148"/>
    </location>
</feature>
<keyword evidence="1" id="KW-0472">Membrane</keyword>
<dbReference type="SUPFAM" id="SSF81324">
    <property type="entry name" value="Voltage-gated potassium channels"/>
    <property type="match status" value="1"/>
</dbReference>
<keyword evidence="4" id="KW-1185">Reference proteome</keyword>
<feature type="transmembrane region" description="Helical" evidence="1">
    <location>
        <begin position="160"/>
        <end position="178"/>
    </location>
</feature>
<dbReference type="Pfam" id="PF07885">
    <property type="entry name" value="Ion_trans_2"/>
    <property type="match status" value="1"/>
</dbReference>
<feature type="transmembrane region" description="Helical" evidence="1">
    <location>
        <begin position="90"/>
        <end position="110"/>
    </location>
</feature>
<feature type="transmembrane region" description="Helical" evidence="1">
    <location>
        <begin position="190"/>
        <end position="211"/>
    </location>
</feature>
<gene>
    <name evidence="3" type="ordered locus">Cyan7822_2576</name>
</gene>
<evidence type="ECO:0000256" key="1">
    <source>
        <dbReference type="SAM" id="Phobius"/>
    </source>
</evidence>
<organism evidence="3 4">
    <name type="scientific">Gloeothece verrucosa (strain PCC 7822)</name>
    <name type="common">Cyanothece sp. (strain PCC 7822)</name>
    <dbReference type="NCBI Taxonomy" id="497965"/>
    <lineage>
        <taxon>Bacteria</taxon>
        <taxon>Bacillati</taxon>
        <taxon>Cyanobacteriota</taxon>
        <taxon>Cyanophyceae</taxon>
        <taxon>Oscillatoriophycideae</taxon>
        <taxon>Chroococcales</taxon>
        <taxon>Aphanothecaceae</taxon>
        <taxon>Gloeothece</taxon>
        <taxon>Gloeothece verrucosa</taxon>
    </lineage>
</organism>
<dbReference type="eggNOG" id="ENOG5032Y28">
    <property type="taxonomic scope" value="Bacteria"/>
</dbReference>
<keyword evidence="1" id="KW-0812">Transmembrane</keyword>
<protein>
    <submittedName>
        <fullName evidence="3">Ion transport 2 domain protein</fullName>
    </submittedName>
</protein>
<evidence type="ECO:0000313" key="4">
    <source>
        <dbReference type="Proteomes" id="UP000008206"/>
    </source>
</evidence>
<keyword evidence="1" id="KW-1133">Transmembrane helix</keyword>
<feature type="transmembrane region" description="Helical" evidence="1">
    <location>
        <begin position="12"/>
        <end position="31"/>
    </location>
</feature>
<sequence length="216" mass="24658">MKSGCLQIFLNNPYQYLLFCLIIFLVSFPFVDSSIVLDFLFSKAIFLMIIFSVIATFELTIKTRYILNIIAFTAFIFNTFSHFIDHYQYFQAFGQSINFLFMSIAVLIIVKKIFRDKKITGDTLRGGISVYLMLGILWFQIYTMIYTLDSNAFSRPVNSHQLLYFSFVTLTTVGYGDISPINPVAMSFANLEAIVGQLYPAIIIARLVSLYSSSNS</sequence>
<dbReference type="AlphaFoldDB" id="E0UIW7"/>
<evidence type="ECO:0000313" key="3">
    <source>
        <dbReference type="EMBL" id="ADN14547.1"/>
    </source>
</evidence>
<accession>E0UIW7</accession>
<dbReference type="InterPro" id="IPR013099">
    <property type="entry name" value="K_chnl_dom"/>
</dbReference>
<reference evidence="4" key="1">
    <citation type="journal article" date="2011" name="MBio">
        <title>Novel metabolic attributes of the genus Cyanothece, comprising a group of unicellular nitrogen-fixing Cyanobacteria.</title>
        <authorList>
            <person name="Bandyopadhyay A."/>
            <person name="Elvitigala T."/>
            <person name="Welsh E."/>
            <person name="Stockel J."/>
            <person name="Liberton M."/>
            <person name="Min H."/>
            <person name="Sherman L.A."/>
            <person name="Pakrasi H.B."/>
        </authorList>
    </citation>
    <scope>NUCLEOTIDE SEQUENCE [LARGE SCALE GENOMIC DNA]</scope>
    <source>
        <strain evidence="4">PCC 7822</strain>
    </source>
</reference>
<dbReference type="Gene3D" id="1.10.287.70">
    <property type="match status" value="1"/>
</dbReference>
<feature type="transmembrane region" description="Helical" evidence="1">
    <location>
        <begin position="37"/>
        <end position="58"/>
    </location>
</feature>
<name>E0UIW7_GLOV7</name>
<dbReference type="KEGG" id="cyj:Cyan7822_2576"/>
<dbReference type="EMBL" id="CP002198">
    <property type="protein sequence ID" value="ADN14547.1"/>
    <property type="molecule type" value="Genomic_DNA"/>
</dbReference>
<dbReference type="HOGENOM" id="CLU_089632_1_0_3"/>
<proteinExistence type="predicted"/>
<dbReference type="OrthoDB" id="9813518at2"/>